<dbReference type="InterPro" id="IPR013762">
    <property type="entry name" value="Integrase-like_cat_sf"/>
</dbReference>
<comment type="caution">
    <text evidence="5">The sequence shown here is derived from an EMBL/GenBank/DDBJ whole genome shotgun (WGS) entry which is preliminary data.</text>
</comment>
<organism evidence="5 6">
    <name type="scientific">Undibacterium jejuense</name>
    <dbReference type="NCBI Taxonomy" id="1344949"/>
    <lineage>
        <taxon>Bacteria</taxon>
        <taxon>Pseudomonadati</taxon>
        <taxon>Pseudomonadota</taxon>
        <taxon>Betaproteobacteria</taxon>
        <taxon>Burkholderiales</taxon>
        <taxon>Oxalobacteraceae</taxon>
        <taxon>Undibacterium</taxon>
    </lineage>
</organism>
<evidence type="ECO:0000259" key="4">
    <source>
        <dbReference type="PROSITE" id="PS51898"/>
    </source>
</evidence>
<dbReference type="InterPro" id="IPR050090">
    <property type="entry name" value="Tyrosine_recombinase_XerCD"/>
</dbReference>
<keyword evidence="1" id="KW-0229">DNA integration</keyword>
<gene>
    <name evidence="5" type="ORF">H8K32_13870</name>
</gene>
<dbReference type="PROSITE" id="PS51898">
    <property type="entry name" value="TYR_RECOMBINASE"/>
    <property type="match status" value="1"/>
</dbReference>
<dbReference type="Gene3D" id="1.10.150.130">
    <property type="match status" value="1"/>
</dbReference>
<dbReference type="CDD" id="cd00796">
    <property type="entry name" value="INT_Rci_Hp1_C"/>
    <property type="match status" value="1"/>
</dbReference>
<dbReference type="InterPro" id="IPR002104">
    <property type="entry name" value="Integrase_catalytic"/>
</dbReference>
<keyword evidence="6" id="KW-1185">Reference proteome</keyword>
<evidence type="ECO:0000313" key="6">
    <source>
        <dbReference type="Proteomes" id="UP000634011"/>
    </source>
</evidence>
<proteinExistence type="predicted"/>
<dbReference type="InterPro" id="IPR011010">
    <property type="entry name" value="DNA_brk_join_enz"/>
</dbReference>
<dbReference type="EMBL" id="JACOFV010000013">
    <property type="protein sequence ID" value="MBC3863192.1"/>
    <property type="molecule type" value="Genomic_DNA"/>
</dbReference>
<dbReference type="AlphaFoldDB" id="A0A923HK36"/>
<dbReference type="RefSeq" id="WP_186913144.1">
    <property type="nucleotide sequence ID" value="NZ_JACOFV010000013.1"/>
</dbReference>
<evidence type="ECO:0000256" key="3">
    <source>
        <dbReference type="ARBA" id="ARBA00023172"/>
    </source>
</evidence>
<evidence type="ECO:0000256" key="1">
    <source>
        <dbReference type="ARBA" id="ARBA00022908"/>
    </source>
</evidence>
<accession>A0A923HK36</accession>
<keyword evidence="2" id="KW-0238">DNA-binding</keyword>
<dbReference type="InterPro" id="IPR010998">
    <property type="entry name" value="Integrase_recombinase_N"/>
</dbReference>
<protein>
    <submittedName>
        <fullName evidence="5">Site-specific integrase</fullName>
    </submittedName>
</protein>
<dbReference type="SUPFAM" id="SSF56349">
    <property type="entry name" value="DNA breaking-rejoining enzymes"/>
    <property type="match status" value="1"/>
</dbReference>
<evidence type="ECO:0000256" key="2">
    <source>
        <dbReference type="ARBA" id="ARBA00023125"/>
    </source>
</evidence>
<sequence>MQKKSKSKERKVERNIEARSDGYSFRVRMKLGNTYINETFFSLDEARAYRDLLRAGKATDVVQEKVLRAKAEKKKATGTTIGGLFDMYLTEITPAKKGAKEEEYAIRRLQRFKDFANLPVYLADGDTIERLKRDLRADNLSNTTVRKYLMIVSSLFRVAITRRWCVGLQNPVKTVELPRPAKMRSRRFELDEWKYFRAELVKAQNPLILRFVEFLVETACRRGEVLRLCVKDIDLVARTAILHDTKNGEDRIIGLSSRAVEILESLLVVPSGGNVVPLRGKSTQRKVFQITESGLRFAFATAKEHAKSAYLSDCKMEGCEPRRDFLEDIRLHDCRREAVSRMFEKGLDVMEVSSMSGHRTLSMLRGYTALRASNLAKKLDRAS</sequence>
<name>A0A923HK36_9BURK</name>
<dbReference type="GO" id="GO:0015074">
    <property type="term" value="P:DNA integration"/>
    <property type="evidence" value="ECO:0007669"/>
    <property type="project" value="UniProtKB-KW"/>
</dbReference>
<dbReference type="GO" id="GO:0006310">
    <property type="term" value="P:DNA recombination"/>
    <property type="evidence" value="ECO:0007669"/>
    <property type="project" value="UniProtKB-KW"/>
</dbReference>
<reference evidence="5" key="1">
    <citation type="submission" date="2020-08" db="EMBL/GenBank/DDBJ databases">
        <title>Novel species isolated from subtropical streams in China.</title>
        <authorList>
            <person name="Lu H."/>
        </authorList>
    </citation>
    <scope>NUCLEOTIDE SEQUENCE</scope>
    <source>
        <strain evidence="5">KACC 12607</strain>
    </source>
</reference>
<keyword evidence="3" id="KW-0233">DNA recombination</keyword>
<evidence type="ECO:0000313" key="5">
    <source>
        <dbReference type="EMBL" id="MBC3863192.1"/>
    </source>
</evidence>
<dbReference type="Pfam" id="PF00589">
    <property type="entry name" value="Phage_integrase"/>
    <property type="match status" value="1"/>
</dbReference>
<dbReference type="GO" id="GO:0003677">
    <property type="term" value="F:DNA binding"/>
    <property type="evidence" value="ECO:0007669"/>
    <property type="project" value="UniProtKB-KW"/>
</dbReference>
<dbReference type="PANTHER" id="PTHR30349">
    <property type="entry name" value="PHAGE INTEGRASE-RELATED"/>
    <property type="match status" value="1"/>
</dbReference>
<dbReference type="Gene3D" id="1.10.443.10">
    <property type="entry name" value="Intergrase catalytic core"/>
    <property type="match status" value="1"/>
</dbReference>
<dbReference type="PANTHER" id="PTHR30349:SF94">
    <property type="entry name" value="INTEGRASE_RECOMBINASE HI_1414-RELATED"/>
    <property type="match status" value="1"/>
</dbReference>
<feature type="domain" description="Tyr recombinase" evidence="4">
    <location>
        <begin position="183"/>
        <end position="380"/>
    </location>
</feature>
<dbReference type="Proteomes" id="UP000634011">
    <property type="component" value="Unassembled WGS sequence"/>
</dbReference>